<comment type="cofactor">
    <cofactor evidence="1 10">
        <name>FAD</name>
        <dbReference type="ChEBI" id="CHEBI:57692"/>
    </cofactor>
</comment>
<comment type="caution">
    <text evidence="13">The sequence shown here is derived from an EMBL/GenBank/DDBJ whole genome shotgun (WGS) entry which is preliminary data.</text>
</comment>
<feature type="compositionally biased region" description="Basic and acidic residues" evidence="11">
    <location>
        <begin position="42"/>
        <end position="55"/>
    </location>
</feature>
<keyword evidence="7" id="KW-0560">Oxidoreductase</keyword>
<dbReference type="Gene3D" id="3.40.50.80">
    <property type="entry name" value="Nucleotide-binding domain of ferredoxin-NADP reductase (FNR) module"/>
    <property type="match status" value="1"/>
</dbReference>
<dbReference type="CDD" id="cd06183">
    <property type="entry name" value="cyt_b5_reduct_like"/>
    <property type="match status" value="1"/>
</dbReference>
<dbReference type="AlphaFoldDB" id="A0A9P0QMV1"/>
<dbReference type="PANTHER" id="PTHR19370">
    <property type="entry name" value="NADH-CYTOCHROME B5 REDUCTASE"/>
    <property type="match status" value="1"/>
</dbReference>
<dbReference type="InterPro" id="IPR017927">
    <property type="entry name" value="FAD-bd_FR_type"/>
</dbReference>
<dbReference type="InterPro" id="IPR017938">
    <property type="entry name" value="Riboflavin_synthase-like_b-brl"/>
</dbReference>
<evidence type="ECO:0000256" key="1">
    <source>
        <dbReference type="ARBA" id="ARBA00001974"/>
    </source>
</evidence>
<feature type="domain" description="FAD-binding FR-type" evidence="12">
    <location>
        <begin position="183"/>
        <end position="323"/>
    </location>
</feature>
<keyword evidence="9" id="KW-0472">Membrane</keyword>
<evidence type="ECO:0000256" key="2">
    <source>
        <dbReference type="ARBA" id="ARBA00004294"/>
    </source>
</evidence>
<dbReference type="PANTHER" id="PTHR19370:SF189">
    <property type="entry name" value="CYTOCHROME C MITOCHONDRIAL IMPORT FACTOR CYC2"/>
    <property type="match status" value="1"/>
</dbReference>
<name>A0A9P0QMV1_9ASCO</name>
<dbReference type="InterPro" id="IPR001834">
    <property type="entry name" value="CBR-like"/>
</dbReference>
<evidence type="ECO:0000256" key="6">
    <source>
        <dbReference type="ARBA" id="ARBA00022827"/>
    </source>
</evidence>
<dbReference type="SUPFAM" id="SSF52343">
    <property type="entry name" value="Ferredoxin reductase-like, C-terminal NADP-linked domain"/>
    <property type="match status" value="1"/>
</dbReference>
<comment type="similarity">
    <text evidence="3">Belongs to the flavoprotein pyridine nucleotide cytochrome reductase family.</text>
</comment>
<dbReference type="Proteomes" id="UP000837801">
    <property type="component" value="Unassembled WGS sequence"/>
</dbReference>
<evidence type="ECO:0000256" key="11">
    <source>
        <dbReference type="SAM" id="MobiDB-lite"/>
    </source>
</evidence>
<evidence type="ECO:0000259" key="12">
    <source>
        <dbReference type="PROSITE" id="PS51384"/>
    </source>
</evidence>
<gene>
    <name evidence="13" type="ORF">CLIB1423_04S02674</name>
</gene>
<proteinExistence type="inferred from homology"/>
<evidence type="ECO:0000256" key="8">
    <source>
        <dbReference type="ARBA" id="ARBA00023128"/>
    </source>
</evidence>
<dbReference type="Gene3D" id="2.40.30.10">
    <property type="entry name" value="Translation factors"/>
    <property type="match status" value="1"/>
</dbReference>
<dbReference type="EMBL" id="CAKXYY010000004">
    <property type="protein sequence ID" value="CAH2351642.1"/>
    <property type="molecule type" value="Genomic_DNA"/>
</dbReference>
<dbReference type="SUPFAM" id="SSF63380">
    <property type="entry name" value="Riboflavin synthase domain-like"/>
    <property type="match status" value="1"/>
</dbReference>
<dbReference type="InterPro" id="IPR039261">
    <property type="entry name" value="FNR_nucleotide-bd"/>
</dbReference>
<evidence type="ECO:0000256" key="10">
    <source>
        <dbReference type="PIRSR" id="PIRSR601834-1"/>
    </source>
</evidence>
<dbReference type="PROSITE" id="PS51384">
    <property type="entry name" value="FAD_FR"/>
    <property type="match status" value="1"/>
</dbReference>
<accession>A0A9P0QMV1</accession>
<evidence type="ECO:0000256" key="5">
    <source>
        <dbReference type="ARBA" id="ARBA00022787"/>
    </source>
</evidence>
<evidence type="ECO:0000256" key="3">
    <source>
        <dbReference type="ARBA" id="ARBA00006105"/>
    </source>
</evidence>
<comment type="subcellular location">
    <subcellularLocation>
        <location evidence="2">Mitochondrion outer membrane</location>
    </subcellularLocation>
</comment>
<evidence type="ECO:0000256" key="7">
    <source>
        <dbReference type="ARBA" id="ARBA00023002"/>
    </source>
</evidence>
<evidence type="ECO:0000256" key="9">
    <source>
        <dbReference type="ARBA" id="ARBA00023136"/>
    </source>
</evidence>
<keyword evidence="14" id="KW-1185">Reference proteome</keyword>
<keyword evidence="5" id="KW-1000">Mitochondrion outer membrane</keyword>
<evidence type="ECO:0000256" key="4">
    <source>
        <dbReference type="ARBA" id="ARBA00022630"/>
    </source>
</evidence>
<reference evidence="13" key="1">
    <citation type="submission" date="2022-03" db="EMBL/GenBank/DDBJ databases">
        <authorList>
            <person name="Legras J.-L."/>
            <person name="Devillers H."/>
            <person name="Grondin C."/>
        </authorList>
    </citation>
    <scope>NUCLEOTIDE SEQUENCE</scope>
    <source>
        <strain evidence="13">CLIB 1423</strain>
    </source>
</reference>
<keyword evidence="4 10" id="KW-0285">Flavoprotein</keyword>
<keyword evidence="6 10" id="KW-0274">FAD</keyword>
<organism evidence="13 14">
    <name type="scientific">[Candida] railenensis</name>
    <dbReference type="NCBI Taxonomy" id="45579"/>
    <lineage>
        <taxon>Eukaryota</taxon>
        <taxon>Fungi</taxon>
        <taxon>Dikarya</taxon>
        <taxon>Ascomycota</taxon>
        <taxon>Saccharomycotina</taxon>
        <taxon>Pichiomycetes</taxon>
        <taxon>Debaryomycetaceae</taxon>
        <taxon>Kurtzmaniella</taxon>
    </lineage>
</organism>
<protein>
    <recommendedName>
        <fullName evidence="12">FAD-binding FR-type domain-containing protein</fullName>
    </recommendedName>
</protein>
<evidence type="ECO:0000313" key="14">
    <source>
        <dbReference type="Proteomes" id="UP000837801"/>
    </source>
</evidence>
<feature type="binding site" evidence="10">
    <location>
        <position position="298"/>
    </location>
    <ligand>
        <name>FAD</name>
        <dbReference type="ChEBI" id="CHEBI:57692"/>
    </ligand>
</feature>
<evidence type="ECO:0000313" key="13">
    <source>
        <dbReference type="EMBL" id="CAH2351642.1"/>
    </source>
</evidence>
<dbReference type="InterPro" id="IPR008333">
    <property type="entry name" value="Cbr1-like_FAD-bd_dom"/>
</dbReference>
<keyword evidence="8" id="KW-0496">Mitochondrion</keyword>
<sequence length="558" mass="64138">MSRIRLYSSIWSLKPKPCFGRSVGLQRCTPASYRFYRFNSSGKDKKEGADQHKQESGGSSSSVPDTKKEPSNSISQYNVKQVTSPGAHAPIDSSKLEPLLRKDNKPYLPKVSHKRVTYEYPGLPNQDEFQKYNDPQKTTYSRWRRHIPKIAIFVVVAWAAYSVKVWVYEPETGAASNDILSPEEFHPFIITHKEQIDDQHYLIEIKPKYDQWEYSYANSYQTKSIWNGAKHIWSVEVMHPQIMVVRSYTPLPLYFLKSEQTRAGDKKPLLKVINNDEEDCDKHGTMVLYIKRYEDGEVSKFITNKKIGDEIQLRGPNIEYKFPYHPVRESAVEERPIFRDLPSTMEMDKSRERPSSCADIPPVDNLTFYAAGTGVAPILQALMSRKPYEGYVKIHYSAQKPGEIRLLERFIFFLEKLDRVNFTFHYDTVPKSRLGIKDVNPPAAPNYVSELRKSQVEKNVEKSPEELLKLRMSILEGDHEKSGKLVEEKEYPRYSNALEQAIQTSKEEKKDAALAIVCGPQGYIEYVAGVKNEVDQEQGPVEGLLGKKGWNSTNVYKL</sequence>
<feature type="binding site" evidence="10">
    <location>
        <position position="291"/>
    </location>
    <ligand>
        <name>FAD</name>
        <dbReference type="ChEBI" id="CHEBI:57692"/>
    </ligand>
</feature>
<dbReference type="Pfam" id="PF00970">
    <property type="entry name" value="FAD_binding_6"/>
    <property type="match status" value="1"/>
</dbReference>
<dbReference type="GO" id="GO:0005741">
    <property type="term" value="C:mitochondrial outer membrane"/>
    <property type="evidence" value="ECO:0007669"/>
    <property type="project" value="UniProtKB-SubCell"/>
</dbReference>
<dbReference type="GO" id="GO:0016491">
    <property type="term" value="F:oxidoreductase activity"/>
    <property type="evidence" value="ECO:0007669"/>
    <property type="project" value="UniProtKB-KW"/>
</dbReference>
<feature type="binding site" evidence="10">
    <location>
        <position position="299"/>
    </location>
    <ligand>
        <name>FAD</name>
        <dbReference type="ChEBI" id="CHEBI:57692"/>
    </ligand>
</feature>
<feature type="region of interest" description="Disordered" evidence="11">
    <location>
        <begin position="40"/>
        <end position="74"/>
    </location>
</feature>
<dbReference type="OrthoDB" id="432685at2759"/>